<reference evidence="1" key="1">
    <citation type="submission" date="2022-10" db="EMBL/GenBank/DDBJ databases">
        <title>WGS of marine actinomycetes from Thailand.</title>
        <authorList>
            <person name="Thawai C."/>
        </authorList>
    </citation>
    <scope>NUCLEOTIDE SEQUENCE</scope>
    <source>
        <strain evidence="1">SW21</strain>
    </source>
</reference>
<comment type="caution">
    <text evidence="1">The sequence shown here is derived from an EMBL/GenBank/DDBJ whole genome shotgun (WGS) entry which is preliminary data.</text>
</comment>
<dbReference type="InterPro" id="IPR036188">
    <property type="entry name" value="FAD/NAD-bd_sf"/>
</dbReference>
<dbReference type="Gene3D" id="3.50.50.60">
    <property type="entry name" value="FAD/NAD(P)-binding domain"/>
    <property type="match status" value="1"/>
</dbReference>
<dbReference type="EMBL" id="JAPKFM010000027">
    <property type="protein sequence ID" value="MCX2966449.1"/>
    <property type="molecule type" value="Genomic_DNA"/>
</dbReference>
<evidence type="ECO:0000313" key="2">
    <source>
        <dbReference type="Proteomes" id="UP001143347"/>
    </source>
</evidence>
<dbReference type="RefSeq" id="WP_266063335.1">
    <property type="nucleotide sequence ID" value="NZ_JAPKFM010000027.1"/>
</dbReference>
<protein>
    <submittedName>
        <fullName evidence="1">NAD(P)-binding protein</fullName>
    </submittedName>
</protein>
<dbReference type="AlphaFoldDB" id="A0A9X3I7D2"/>
<sequence>MVDATLSTDYLVVGAGAMGMAFTDALVAHSDVHVTLVDRRHTAGGHWLDAYPFVQVHQASVFYGVASTVLGTGAVQQGGPERGLGERARQSEIVAYFDDVVRRLVASGQVTFLPTSDHHCADGTQLVTSRVSGRTCSIDVRRRVVDATYSAPTIPATTAAPFTVADDVPVIPVGELARLSEAPGHFVIAGAGKTATDAIVWLLGHDVDPDRIMWVRPREPWMLNRSVVQPDPLVALRLATDMMTAAAQAASSDDLFARLEDAGVMLRIDQGVIPTMAKAPTLAEWELDLLRTIERVVRLGHIRAVTAHEIVLERGSVNLPPDSVVVHCAASGLRYPPLVPIFGTDRIRLQPIRAGFPCFNAALAGYVAATRDDDRERNRLCPPNRLSDNPRDWIHMQSRGSIASRTFTAETDIAAWADRCALNPSRIDPSVRDTPEIRAALALLAECSPDGLDRLARLGGGSA</sequence>
<proteinExistence type="predicted"/>
<dbReference type="Pfam" id="PF13450">
    <property type="entry name" value="NAD_binding_8"/>
    <property type="match status" value="1"/>
</dbReference>
<gene>
    <name evidence="1" type="ORF">OSB52_20405</name>
</gene>
<organism evidence="1 2">
    <name type="scientific">Gordonia aquimaris</name>
    <dbReference type="NCBI Taxonomy" id="2984863"/>
    <lineage>
        <taxon>Bacteria</taxon>
        <taxon>Bacillati</taxon>
        <taxon>Actinomycetota</taxon>
        <taxon>Actinomycetes</taxon>
        <taxon>Mycobacteriales</taxon>
        <taxon>Gordoniaceae</taxon>
        <taxon>Gordonia</taxon>
    </lineage>
</organism>
<dbReference type="SUPFAM" id="SSF51905">
    <property type="entry name" value="FAD/NAD(P)-binding domain"/>
    <property type="match status" value="1"/>
</dbReference>
<dbReference type="Proteomes" id="UP001143347">
    <property type="component" value="Unassembled WGS sequence"/>
</dbReference>
<accession>A0A9X3I7D2</accession>
<evidence type="ECO:0000313" key="1">
    <source>
        <dbReference type="EMBL" id="MCX2966449.1"/>
    </source>
</evidence>
<keyword evidence="2" id="KW-1185">Reference proteome</keyword>
<name>A0A9X3I7D2_9ACTN</name>